<evidence type="ECO:0000256" key="1">
    <source>
        <dbReference type="SAM" id="MobiDB-lite"/>
    </source>
</evidence>
<sequence>MSVVFYPTDAGYSSKRKDMYSQITSHKGTKKKKSEGNKNGQQKITGSNMKNKSNIKGTRLFVQIAHVKKRKMQTFCLIL</sequence>
<dbReference type="AlphaFoldDB" id="A0A2P2NIA9"/>
<organism evidence="2">
    <name type="scientific">Rhizophora mucronata</name>
    <name type="common">Asiatic mangrove</name>
    <dbReference type="NCBI Taxonomy" id="61149"/>
    <lineage>
        <taxon>Eukaryota</taxon>
        <taxon>Viridiplantae</taxon>
        <taxon>Streptophyta</taxon>
        <taxon>Embryophyta</taxon>
        <taxon>Tracheophyta</taxon>
        <taxon>Spermatophyta</taxon>
        <taxon>Magnoliopsida</taxon>
        <taxon>eudicotyledons</taxon>
        <taxon>Gunneridae</taxon>
        <taxon>Pentapetalae</taxon>
        <taxon>rosids</taxon>
        <taxon>fabids</taxon>
        <taxon>Malpighiales</taxon>
        <taxon>Rhizophoraceae</taxon>
        <taxon>Rhizophora</taxon>
    </lineage>
</organism>
<reference evidence="2" key="1">
    <citation type="submission" date="2018-02" db="EMBL/GenBank/DDBJ databases">
        <title>Rhizophora mucronata_Transcriptome.</title>
        <authorList>
            <person name="Meera S.P."/>
            <person name="Sreeshan A."/>
            <person name="Augustine A."/>
        </authorList>
    </citation>
    <scope>NUCLEOTIDE SEQUENCE</scope>
    <source>
        <tissue evidence="2">Leaf</tissue>
    </source>
</reference>
<proteinExistence type="predicted"/>
<name>A0A2P2NIA9_RHIMU</name>
<protein>
    <submittedName>
        <fullName evidence="2">Uncharacterized protein</fullName>
    </submittedName>
</protein>
<dbReference type="EMBL" id="GGEC01061689">
    <property type="protein sequence ID" value="MBX42173.1"/>
    <property type="molecule type" value="Transcribed_RNA"/>
</dbReference>
<accession>A0A2P2NIA9</accession>
<evidence type="ECO:0000313" key="2">
    <source>
        <dbReference type="EMBL" id="MBX42173.1"/>
    </source>
</evidence>
<feature type="region of interest" description="Disordered" evidence="1">
    <location>
        <begin position="17"/>
        <end position="52"/>
    </location>
</feature>